<sequence length="132" mass="14460">MKRVCLLISCLLLSANVLADSCDNETSQAGLNECYGKEYKKQDDLLNQTYQKAMKLATDTQKTQLKAAQNAWIAFRDADCAFLTSGADGASVAPMVHAQCMTDKTRERTELLKSTLNCEEGDVSCVFHPGSN</sequence>
<dbReference type="EMBL" id="JMPI01000022">
    <property type="protein sequence ID" value="KFC82993.1"/>
    <property type="molecule type" value="Genomic_DNA"/>
</dbReference>
<keyword evidence="1" id="KW-0732">Signal</keyword>
<dbReference type="PANTHER" id="PTHR39176:SF1">
    <property type="entry name" value="PERIPLASMIC PROTEIN"/>
    <property type="match status" value="1"/>
</dbReference>
<keyword evidence="4" id="KW-1185">Reference proteome</keyword>
<dbReference type="RefSeq" id="WP_034494397.1">
    <property type="nucleotide sequence ID" value="NZ_JMPI01000022.1"/>
</dbReference>
<dbReference type="PANTHER" id="PTHR39176">
    <property type="entry name" value="PERIPLASMIC PROTEIN-RELATED"/>
    <property type="match status" value="1"/>
</dbReference>
<dbReference type="eggNOG" id="COG3755">
    <property type="taxonomic scope" value="Bacteria"/>
</dbReference>
<organism evidence="3 4">
    <name type="scientific">Buttiauxella agrestis ATCC 33320</name>
    <dbReference type="NCBI Taxonomy" id="1006004"/>
    <lineage>
        <taxon>Bacteria</taxon>
        <taxon>Pseudomonadati</taxon>
        <taxon>Pseudomonadota</taxon>
        <taxon>Gammaproteobacteria</taxon>
        <taxon>Enterobacterales</taxon>
        <taxon>Enterobacteriaceae</taxon>
        <taxon>Buttiauxella</taxon>
    </lineage>
</organism>
<dbReference type="OrthoDB" id="7340239at2"/>
<dbReference type="Proteomes" id="UP000028653">
    <property type="component" value="Unassembled WGS sequence"/>
</dbReference>
<dbReference type="InterPro" id="IPR009739">
    <property type="entry name" value="LprI-like_N"/>
</dbReference>
<evidence type="ECO:0000259" key="2">
    <source>
        <dbReference type="Pfam" id="PF07007"/>
    </source>
</evidence>
<feature type="domain" description="Lysozyme inhibitor LprI-like N-terminal" evidence="2">
    <location>
        <begin position="22"/>
        <end position="110"/>
    </location>
</feature>
<dbReference type="Pfam" id="PF07007">
    <property type="entry name" value="LprI"/>
    <property type="match status" value="1"/>
</dbReference>
<dbReference type="AlphaFoldDB" id="A0A085GGZ8"/>
<evidence type="ECO:0000256" key="1">
    <source>
        <dbReference type="SAM" id="SignalP"/>
    </source>
</evidence>
<proteinExistence type="predicted"/>
<dbReference type="Gene3D" id="1.20.1270.180">
    <property type="match status" value="1"/>
</dbReference>
<protein>
    <submittedName>
        <fullName evidence="3">Putative secreted protein</fullName>
    </submittedName>
</protein>
<gene>
    <name evidence="3" type="ORF">GBAG_1367</name>
</gene>
<feature type="chain" id="PRO_5001791271" evidence="1">
    <location>
        <begin position="20"/>
        <end position="132"/>
    </location>
</feature>
<accession>A0A085GGZ8</accession>
<evidence type="ECO:0000313" key="4">
    <source>
        <dbReference type="Proteomes" id="UP000028653"/>
    </source>
</evidence>
<feature type="signal peptide" evidence="1">
    <location>
        <begin position="1"/>
        <end position="19"/>
    </location>
</feature>
<comment type="caution">
    <text evidence="3">The sequence shown here is derived from an EMBL/GenBank/DDBJ whole genome shotgun (WGS) entry which is preliminary data.</text>
</comment>
<name>A0A085GGZ8_9ENTR</name>
<dbReference type="STRING" id="1006004.GBAG_1367"/>
<evidence type="ECO:0000313" key="3">
    <source>
        <dbReference type="EMBL" id="KFC82993.1"/>
    </source>
</evidence>
<reference evidence="3 4" key="1">
    <citation type="submission" date="2014-05" db="EMBL/GenBank/DDBJ databases">
        <title>ATOL: Assembling a taxonomically balanced genome-scale reconstruction of the evolutionary history of the Enterobacteriaceae.</title>
        <authorList>
            <person name="Plunkett G.III."/>
            <person name="Neeno-Eckwall E.C."/>
            <person name="Glasner J.D."/>
            <person name="Perna N.T."/>
        </authorList>
    </citation>
    <scope>NUCLEOTIDE SEQUENCE [LARGE SCALE GENOMIC DNA]</scope>
    <source>
        <strain evidence="3 4">ATCC 33320</strain>
    </source>
</reference>